<dbReference type="RefSeq" id="WP_217779070.1">
    <property type="nucleotide sequence ID" value="NZ_JAHRWL010000002.1"/>
</dbReference>
<gene>
    <name evidence="1" type="ORF">KUH32_13155</name>
</gene>
<accession>A0ABS6NAW1</accession>
<dbReference type="Proteomes" id="UP001166293">
    <property type="component" value="Unassembled WGS sequence"/>
</dbReference>
<keyword evidence="2" id="KW-1185">Reference proteome</keyword>
<organism evidence="1 2">
    <name type="scientific">Thalassococcus arenae</name>
    <dbReference type="NCBI Taxonomy" id="2851652"/>
    <lineage>
        <taxon>Bacteria</taxon>
        <taxon>Pseudomonadati</taxon>
        <taxon>Pseudomonadota</taxon>
        <taxon>Alphaproteobacteria</taxon>
        <taxon>Rhodobacterales</taxon>
        <taxon>Roseobacteraceae</taxon>
        <taxon>Thalassococcus</taxon>
    </lineage>
</organism>
<evidence type="ECO:0000313" key="2">
    <source>
        <dbReference type="Proteomes" id="UP001166293"/>
    </source>
</evidence>
<comment type="caution">
    <text evidence="1">The sequence shown here is derived from an EMBL/GenBank/DDBJ whole genome shotgun (WGS) entry which is preliminary data.</text>
</comment>
<reference evidence="1" key="1">
    <citation type="submission" date="2021-06" db="EMBL/GenBank/DDBJ databases">
        <title>Thalassococcus sp. CAU 1522 isolated from sea sand, Republic of Korea.</title>
        <authorList>
            <person name="Kim W."/>
        </authorList>
    </citation>
    <scope>NUCLEOTIDE SEQUENCE</scope>
    <source>
        <strain evidence="1">CAU 1522</strain>
    </source>
</reference>
<protein>
    <submittedName>
        <fullName evidence="1">Sulfotransferase family protein</fullName>
    </submittedName>
</protein>
<name>A0ABS6NAW1_9RHOB</name>
<proteinExistence type="predicted"/>
<dbReference type="EMBL" id="JAHRWL010000002">
    <property type="protein sequence ID" value="MBV2360729.1"/>
    <property type="molecule type" value="Genomic_DNA"/>
</dbReference>
<sequence length="211" mass="23593">MRVKLVNLGLPKSGTTTLATALRKGGWSVADHKVRRSDSTEQGVAGTFIGRQLYRGYFETGNPFEYLPFYDALTEISALRGPFSFWPQCDFAMIKAMRAADPGLRFVASWRPAVDISDSMRRWNNLGQDRLPDGSIPGLPHGFGARDRDRVRWIDGHYAMLDDIFGDDTRYLRLDMGAGDARQRLSEHAGIDLPWWGRVNVNDAEPDSGAA</sequence>
<evidence type="ECO:0000313" key="1">
    <source>
        <dbReference type="EMBL" id="MBV2360729.1"/>
    </source>
</evidence>